<protein>
    <recommendedName>
        <fullName evidence="5">Glycosyltransferase</fullName>
    </recommendedName>
</protein>
<dbReference type="PANTHER" id="PTHR11926:SF1534">
    <property type="entry name" value="GLYCOSYLTRANSFERASE"/>
    <property type="match status" value="1"/>
</dbReference>
<gene>
    <name evidence="3" type="ORF">LUZ63_015371</name>
</gene>
<dbReference type="GO" id="GO:0080044">
    <property type="term" value="F:quercetin 7-O-glucosyltransferase activity"/>
    <property type="evidence" value="ECO:0007669"/>
    <property type="project" value="TreeGrafter"/>
</dbReference>
<evidence type="ECO:0000313" key="3">
    <source>
        <dbReference type="EMBL" id="KAJ1691216.1"/>
    </source>
</evidence>
<dbReference type="Gene3D" id="3.40.50.2000">
    <property type="entry name" value="Glycogen Phosphorylase B"/>
    <property type="match status" value="2"/>
</dbReference>
<keyword evidence="4" id="KW-1185">Reference proteome</keyword>
<dbReference type="FunFam" id="3.40.50.2000:FF:000019">
    <property type="entry name" value="Glycosyltransferase"/>
    <property type="match status" value="1"/>
</dbReference>
<accession>A0A9Q0CC67</accession>
<dbReference type="GO" id="GO:0080043">
    <property type="term" value="F:quercetin 3-O-glucosyltransferase activity"/>
    <property type="evidence" value="ECO:0007669"/>
    <property type="project" value="TreeGrafter"/>
</dbReference>
<dbReference type="PANTHER" id="PTHR11926">
    <property type="entry name" value="GLUCOSYL/GLUCURONOSYL TRANSFERASES"/>
    <property type="match status" value="1"/>
</dbReference>
<dbReference type="CDD" id="cd03784">
    <property type="entry name" value="GT1_Gtf-like"/>
    <property type="match status" value="1"/>
</dbReference>
<dbReference type="SUPFAM" id="SSF53756">
    <property type="entry name" value="UDP-Glycosyltransferase/glycogen phosphorylase"/>
    <property type="match status" value="1"/>
</dbReference>
<dbReference type="EMBL" id="JAMQYH010000004">
    <property type="protein sequence ID" value="KAJ1691216.1"/>
    <property type="molecule type" value="Genomic_DNA"/>
</dbReference>
<reference evidence="3" key="1">
    <citation type="journal article" date="2022" name="Cell">
        <title>Repeat-based holocentromeres influence genome architecture and karyotype evolution.</title>
        <authorList>
            <person name="Hofstatter P.G."/>
            <person name="Thangavel G."/>
            <person name="Lux T."/>
            <person name="Neumann P."/>
            <person name="Vondrak T."/>
            <person name="Novak P."/>
            <person name="Zhang M."/>
            <person name="Costa L."/>
            <person name="Castellani M."/>
            <person name="Scott A."/>
            <person name="Toegelov H."/>
            <person name="Fuchs J."/>
            <person name="Mata-Sucre Y."/>
            <person name="Dias Y."/>
            <person name="Vanzela A.L.L."/>
            <person name="Huettel B."/>
            <person name="Almeida C.C.S."/>
            <person name="Simkova H."/>
            <person name="Souza G."/>
            <person name="Pedrosa-Harand A."/>
            <person name="Macas J."/>
            <person name="Mayer K.F.X."/>
            <person name="Houben A."/>
            <person name="Marques A."/>
        </authorList>
    </citation>
    <scope>NUCLEOTIDE SEQUENCE</scope>
    <source>
        <strain evidence="3">RhyBre1mFocal</strain>
    </source>
</reference>
<dbReference type="OrthoDB" id="5835829at2759"/>
<name>A0A9Q0CC67_9POAL</name>
<organism evidence="3 4">
    <name type="scientific">Rhynchospora breviuscula</name>
    <dbReference type="NCBI Taxonomy" id="2022672"/>
    <lineage>
        <taxon>Eukaryota</taxon>
        <taxon>Viridiplantae</taxon>
        <taxon>Streptophyta</taxon>
        <taxon>Embryophyta</taxon>
        <taxon>Tracheophyta</taxon>
        <taxon>Spermatophyta</taxon>
        <taxon>Magnoliopsida</taxon>
        <taxon>Liliopsida</taxon>
        <taxon>Poales</taxon>
        <taxon>Cyperaceae</taxon>
        <taxon>Cyperoideae</taxon>
        <taxon>Rhynchosporeae</taxon>
        <taxon>Rhynchospora</taxon>
    </lineage>
</organism>
<dbReference type="AlphaFoldDB" id="A0A9Q0CC67"/>
<dbReference type="Pfam" id="PF00201">
    <property type="entry name" value="UDPGT"/>
    <property type="match status" value="1"/>
</dbReference>
<dbReference type="Proteomes" id="UP001151287">
    <property type="component" value="Unassembled WGS sequence"/>
</dbReference>
<evidence type="ECO:0008006" key="5">
    <source>
        <dbReference type="Google" id="ProtNLM"/>
    </source>
</evidence>
<comment type="similarity">
    <text evidence="1">Belongs to the UDP-glycosyltransferase family.</text>
</comment>
<comment type="caution">
    <text evidence="3">The sequence shown here is derived from an EMBL/GenBank/DDBJ whole genome shotgun (WGS) entry which is preliminary data.</text>
</comment>
<evidence type="ECO:0000256" key="2">
    <source>
        <dbReference type="ARBA" id="ARBA00022679"/>
    </source>
</evidence>
<dbReference type="InterPro" id="IPR002213">
    <property type="entry name" value="UDP_glucos_trans"/>
</dbReference>
<evidence type="ECO:0000256" key="1">
    <source>
        <dbReference type="ARBA" id="ARBA00009995"/>
    </source>
</evidence>
<evidence type="ECO:0000313" key="4">
    <source>
        <dbReference type="Proteomes" id="UP001151287"/>
    </source>
</evidence>
<proteinExistence type="inferred from homology"/>
<sequence length="485" mass="54767">MANDSKIETNKPDQYHHFLIVVQPAQSHINPARYLAYRLLSIIPSCHVTVSTSIWAHSRMFPSLSHPNQEITVRQVSFVPFSDGYDAGFDPSIHDRAERRKRMKAIGPGSLSSKIDSLAERGRRVTCIIQALFLPWVVDIALERGVPSILYWIQPVLGLSIYYHYFNGYESIILSHTDDQEFEVSIPGLFPLKINDCPSFLTITSQDHPHKIFVSMFREIFESLDLQKHVTGLKPKILINSFEALEEGVLPSMKNYFDLYTIGPLIQSTAKNEEEKSSDIFKMDDENKHMAWLDSKPERSVVYVSFGGLTMVSKKQLEQVQEGLKDSELPYIWVVRKNSRVEGLVLEENSSNGIIVEWCDQVKVLSHASIGCFVTHHGWNSTLESLMCGVTMVGIPQWSDQPTNAKLAEEMGVGVRGALSEKEGVVVGSEIKRCLEIVMKDDARGTEMRQNAGMWKEKVREAMELGGSSEMNLRAFVEAIAEEQK</sequence>
<keyword evidence="2" id="KW-0808">Transferase</keyword>